<dbReference type="PANTHER" id="PTHR10738">
    <property type="entry name" value="PROTEIN ARGININE N-METHYLTRANSFERASE 5"/>
    <property type="match status" value="1"/>
</dbReference>
<evidence type="ECO:0000256" key="5">
    <source>
        <dbReference type="PIRSR" id="PIRSR015894-1"/>
    </source>
</evidence>
<dbReference type="InterPro" id="IPR035247">
    <property type="entry name" value="PRMT5_TIM"/>
</dbReference>
<evidence type="ECO:0000256" key="4">
    <source>
        <dbReference type="PIRNR" id="PIRNR015894"/>
    </source>
</evidence>
<dbReference type="Gene3D" id="3.40.50.150">
    <property type="entry name" value="Vaccinia Virus protein VP39"/>
    <property type="match status" value="1"/>
</dbReference>
<accession>A0A9Q0N3P7</accession>
<evidence type="ECO:0000259" key="9">
    <source>
        <dbReference type="Pfam" id="PF17285"/>
    </source>
</evidence>
<sequence length="619" mass="71069">MVQRNAICLYSEETTSDLRAGIQKMRQNGYDKMVSSLVVSKMDYMTGLYKGGNSFSRSDLILDSKEWSESIIAKINDEFDCDSKNDEIRKNSEKILTRELSFADHVIPYVFTLLKVTSLETTNLVRVVMSKNLIGQILIEIPMVNPHKLVNDLCEERDTGHEDPWCWWNTFRAVADFNCKLSIALELSTEIPSKLEISRWLGEPIGSLIIPSHLFVRGSDNKPMLSRPHELLILSFKETINEVAFMVKCNIEDMNLGLYSNYLRHLLEKNPVTDIMYGSDDVLQDPLQPLYDNLDTNTYEIFETDPVKYMYYQNAIERALIDMIPTKDIQTETAIIMIVGAGRGPLIRSSLNASVKTGRKIKLYAIEKNPHAINTLHALVDELWSDKDIEIIAKDMRNFHPVQKADILVSELIGSFGDNELSPECLDGAQKLLKPSGISIPSKYTSYINPVMSFKIHNLIRLRSHMLSPRDRISTSQNRLEQMYVVYMKNVFHIANPETLFEFSHPNRSDHIDNSRFKTVSFETDIDCVLTGFAGYFDAVLYKDIVLSIHPLSHTRGLWSWFPAYFPISEPIQLKKGDSIVTNFWRCTGQHKVWYEWSISKPIITYIHNQMGTHYAIHL</sequence>
<feature type="binding site" evidence="6">
    <location>
        <begin position="308"/>
        <end position="309"/>
    </location>
    <ligand>
        <name>S-adenosyl-L-methionine</name>
        <dbReference type="ChEBI" id="CHEBI:59789"/>
    </ligand>
</feature>
<dbReference type="PROSITE" id="PS51678">
    <property type="entry name" value="SAM_MT_PRMT"/>
    <property type="match status" value="1"/>
</dbReference>
<dbReference type="Gene3D" id="2.70.160.11">
    <property type="entry name" value="Hnrnp arginine n-methyltransferase1"/>
    <property type="match status" value="1"/>
</dbReference>
<dbReference type="InterPro" id="IPR007857">
    <property type="entry name" value="Arg_MeTrfase_PRMT5"/>
</dbReference>
<protein>
    <recommendedName>
        <fullName evidence="4">Protein arginine N-methyltransferase</fullName>
    </recommendedName>
</protein>
<feature type="site" description="Critical for specifying symmetric addition of methyl groups" evidence="7">
    <location>
        <position position="302"/>
    </location>
</feature>
<keyword evidence="3 4" id="KW-0949">S-adenosyl-L-methionine</keyword>
<proteinExistence type="inferred from homology"/>
<reference evidence="11" key="1">
    <citation type="submission" date="2022-07" db="EMBL/GenBank/DDBJ databases">
        <authorList>
            <person name="Trinca V."/>
            <person name="Uliana J.V.C."/>
            <person name="Torres T.T."/>
            <person name="Ward R.J."/>
            <person name="Monesi N."/>
        </authorList>
    </citation>
    <scope>NUCLEOTIDE SEQUENCE</scope>
    <source>
        <strain evidence="11">HSMRA1968</strain>
        <tissue evidence="11">Whole embryos</tissue>
    </source>
</reference>
<dbReference type="InterPro" id="IPR035075">
    <property type="entry name" value="PRMT5"/>
</dbReference>
<dbReference type="Gene3D" id="3.20.20.150">
    <property type="entry name" value="Divalent-metal-dependent TIM barrel enzymes"/>
    <property type="match status" value="1"/>
</dbReference>
<dbReference type="InterPro" id="IPR029063">
    <property type="entry name" value="SAM-dependent_MTases_sf"/>
</dbReference>
<evidence type="ECO:0000256" key="6">
    <source>
        <dbReference type="PIRSR" id="PIRSR015894-2"/>
    </source>
</evidence>
<dbReference type="OrthoDB" id="1368803at2759"/>
<evidence type="ECO:0000256" key="7">
    <source>
        <dbReference type="PIRSR" id="PIRSR015894-3"/>
    </source>
</evidence>
<feature type="binding site" evidence="6">
    <location>
        <begin position="395"/>
        <end position="396"/>
    </location>
    <ligand>
        <name>S-adenosyl-L-methionine</name>
        <dbReference type="ChEBI" id="CHEBI:59789"/>
    </ligand>
</feature>
<feature type="domain" description="PRMT5 oligomerisation" evidence="10">
    <location>
        <begin position="443"/>
        <end position="617"/>
    </location>
</feature>
<evidence type="ECO:0000259" key="10">
    <source>
        <dbReference type="Pfam" id="PF17286"/>
    </source>
</evidence>
<comment type="similarity">
    <text evidence="4">Belongs to the class I-like SAM-binding methyltransferase superfamily.</text>
</comment>
<evidence type="ECO:0000256" key="1">
    <source>
        <dbReference type="ARBA" id="ARBA00022603"/>
    </source>
</evidence>
<dbReference type="GO" id="GO:0005634">
    <property type="term" value="C:nucleus"/>
    <property type="evidence" value="ECO:0007669"/>
    <property type="project" value="TreeGrafter"/>
</dbReference>
<dbReference type="Pfam" id="PF05185">
    <property type="entry name" value="PRMT5"/>
    <property type="match status" value="1"/>
</dbReference>
<dbReference type="GO" id="GO:0016274">
    <property type="term" value="F:protein-arginine N-methyltransferase activity"/>
    <property type="evidence" value="ECO:0007669"/>
    <property type="project" value="InterPro"/>
</dbReference>
<dbReference type="Pfam" id="PF17285">
    <property type="entry name" value="PRMT5_TIM"/>
    <property type="match status" value="1"/>
</dbReference>
<dbReference type="Pfam" id="PF17286">
    <property type="entry name" value="PRMT5_C"/>
    <property type="match status" value="1"/>
</dbReference>
<evidence type="ECO:0000313" key="11">
    <source>
        <dbReference type="EMBL" id="KAJ6643013.1"/>
    </source>
</evidence>
<feature type="domain" description="PRMT5 arginine-N-methyltransferase" evidence="8">
    <location>
        <begin position="276"/>
        <end position="440"/>
    </location>
</feature>
<feature type="active site" description="Proton donor/acceptor" evidence="5">
    <location>
        <position position="420"/>
    </location>
</feature>
<keyword evidence="1 4" id="KW-0489">Methyltransferase</keyword>
<dbReference type="GO" id="GO:0032259">
    <property type="term" value="P:methylation"/>
    <property type="evidence" value="ECO:0007669"/>
    <property type="project" value="UniProtKB-KW"/>
</dbReference>
<dbReference type="SUPFAM" id="SSF53335">
    <property type="entry name" value="S-adenosyl-L-methionine-dependent methyltransferases"/>
    <property type="match status" value="1"/>
</dbReference>
<dbReference type="PANTHER" id="PTHR10738:SF0">
    <property type="entry name" value="PROTEIN ARGININE N-METHYLTRANSFERASE 5"/>
    <property type="match status" value="1"/>
</dbReference>
<dbReference type="Proteomes" id="UP001151699">
    <property type="component" value="Chromosome B"/>
</dbReference>
<keyword evidence="2 4" id="KW-0808">Transferase</keyword>
<dbReference type="InterPro" id="IPR035248">
    <property type="entry name" value="PRMT5_C"/>
</dbReference>
<dbReference type="InterPro" id="IPR025799">
    <property type="entry name" value="Arg_MeTrfase"/>
</dbReference>
<evidence type="ECO:0000256" key="3">
    <source>
        <dbReference type="ARBA" id="ARBA00022691"/>
    </source>
</evidence>
<feature type="binding site" evidence="6">
    <location>
        <position position="367"/>
    </location>
    <ligand>
        <name>S-adenosyl-L-methionine</name>
        <dbReference type="ChEBI" id="CHEBI:59789"/>
    </ligand>
</feature>
<dbReference type="GO" id="GO:0005829">
    <property type="term" value="C:cytosol"/>
    <property type="evidence" value="ECO:0007669"/>
    <property type="project" value="TreeGrafter"/>
</dbReference>
<evidence type="ECO:0000256" key="2">
    <source>
        <dbReference type="ARBA" id="ARBA00022679"/>
    </source>
</evidence>
<dbReference type="AlphaFoldDB" id="A0A9Q0N3P7"/>
<comment type="caution">
    <text evidence="11">The sequence shown here is derived from an EMBL/GenBank/DDBJ whole genome shotgun (WGS) entry which is preliminary data.</text>
</comment>
<dbReference type="PIRSF" id="PIRSF015894">
    <property type="entry name" value="Skb1_MeTrfase"/>
    <property type="match status" value="1"/>
</dbReference>
<organism evidence="11 12">
    <name type="scientific">Pseudolycoriella hygida</name>
    <dbReference type="NCBI Taxonomy" id="35572"/>
    <lineage>
        <taxon>Eukaryota</taxon>
        <taxon>Metazoa</taxon>
        <taxon>Ecdysozoa</taxon>
        <taxon>Arthropoda</taxon>
        <taxon>Hexapoda</taxon>
        <taxon>Insecta</taxon>
        <taxon>Pterygota</taxon>
        <taxon>Neoptera</taxon>
        <taxon>Endopterygota</taxon>
        <taxon>Diptera</taxon>
        <taxon>Nematocera</taxon>
        <taxon>Sciaroidea</taxon>
        <taxon>Sciaridae</taxon>
        <taxon>Pseudolycoriella</taxon>
    </lineage>
</organism>
<feature type="binding site" evidence="6">
    <location>
        <position position="299"/>
    </location>
    <ligand>
        <name>S-adenosyl-L-methionine</name>
        <dbReference type="ChEBI" id="CHEBI:59789"/>
    </ligand>
</feature>
<evidence type="ECO:0000313" key="12">
    <source>
        <dbReference type="Proteomes" id="UP001151699"/>
    </source>
</evidence>
<evidence type="ECO:0000259" key="8">
    <source>
        <dbReference type="Pfam" id="PF05185"/>
    </source>
</evidence>
<keyword evidence="12" id="KW-1185">Reference proteome</keyword>
<feature type="active site" description="Proton donor/acceptor" evidence="5">
    <location>
        <position position="411"/>
    </location>
</feature>
<gene>
    <name evidence="11" type="primary">csul_1</name>
    <name evidence="11" type="ORF">Bhyg_07969</name>
</gene>
<name>A0A9Q0N3P7_9DIPT</name>
<dbReference type="EMBL" id="WJQU01000002">
    <property type="protein sequence ID" value="KAJ6643013.1"/>
    <property type="molecule type" value="Genomic_DNA"/>
</dbReference>
<dbReference type="GO" id="GO:0006355">
    <property type="term" value="P:regulation of DNA-templated transcription"/>
    <property type="evidence" value="ECO:0007669"/>
    <property type="project" value="TreeGrafter"/>
</dbReference>
<feature type="domain" description="PRMT5 TIM barrel" evidence="9">
    <location>
        <begin position="52"/>
        <end position="268"/>
    </location>
</feature>